<dbReference type="PANTHER" id="PTHR14097">
    <property type="entry name" value="OXIDOREDUCTASE HTATIP2"/>
    <property type="match status" value="1"/>
</dbReference>
<dbReference type="Proteomes" id="UP000198724">
    <property type="component" value="Unassembled WGS sequence"/>
</dbReference>
<dbReference type="PANTHER" id="PTHR14097:SF7">
    <property type="entry name" value="OXIDOREDUCTASE HTATIP2"/>
    <property type="match status" value="1"/>
</dbReference>
<proteinExistence type="predicted"/>
<protein>
    <submittedName>
        <fullName evidence="2">Uncharacterized conserved protein YbjT, contains NAD(P)-binding and DUF2867 domains</fullName>
    </submittedName>
</protein>
<dbReference type="AlphaFoldDB" id="A0A1I2N9T4"/>
<dbReference type="OrthoDB" id="9798632at2"/>
<sequence length="227" mass="25080">MKTALVIGATGLVGKQLVQLLLADSRFQKVIVFGRRTLGIADTKLEEHLINFDAPEEWQHLVKGDVLFSTLGTTLKQAGGQNQQYRVDYYYQFKFAEAAAQNGVPAYVLVSSSGANPDSMIFYSRMKGGLEEAVKKLDFQSINILQPGLLHGQRQESRFGEVAAYKVLHLLDRVGLAGKYRPYEDKVVAQAMVNAGLTAQAGVHTYTLGEIFKLAENKPQESGQHYV</sequence>
<dbReference type="RefSeq" id="WP_092098835.1">
    <property type="nucleotide sequence ID" value="NZ_FOOT01000001.1"/>
</dbReference>
<dbReference type="InterPro" id="IPR036291">
    <property type="entry name" value="NAD(P)-bd_dom_sf"/>
</dbReference>
<dbReference type="EMBL" id="FOOT01000001">
    <property type="protein sequence ID" value="SFF98266.1"/>
    <property type="molecule type" value="Genomic_DNA"/>
</dbReference>
<dbReference type="SUPFAM" id="SSF51735">
    <property type="entry name" value="NAD(P)-binding Rossmann-fold domains"/>
    <property type="match status" value="1"/>
</dbReference>
<reference evidence="3" key="1">
    <citation type="submission" date="2016-10" db="EMBL/GenBank/DDBJ databases">
        <authorList>
            <person name="Varghese N."/>
            <person name="Submissions S."/>
        </authorList>
    </citation>
    <scope>NUCLEOTIDE SEQUENCE [LARGE SCALE GENOMIC DNA]</scope>
    <source>
        <strain evidence="3">LP51</strain>
    </source>
</reference>
<dbReference type="InterPro" id="IPR016040">
    <property type="entry name" value="NAD(P)-bd_dom"/>
</dbReference>
<dbReference type="Gene3D" id="3.40.50.720">
    <property type="entry name" value="NAD(P)-binding Rossmann-like Domain"/>
    <property type="match status" value="1"/>
</dbReference>
<gene>
    <name evidence="2" type="ORF">SAMN05421739_101585</name>
</gene>
<dbReference type="STRING" id="1436961.SAMN05421739_101585"/>
<feature type="domain" description="NAD(P)-binding" evidence="1">
    <location>
        <begin position="8"/>
        <end position="118"/>
    </location>
</feature>
<evidence type="ECO:0000313" key="3">
    <source>
        <dbReference type="Proteomes" id="UP000198724"/>
    </source>
</evidence>
<evidence type="ECO:0000313" key="2">
    <source>
        <dbReference type="EMBL" id="SFF98266.1"/>
    </source>
</evidence>
<dbReference type="Pfam" id="PF13460">
    <property type="entry name" value="NAD_binding_10"/>
    <property type="match status" value="1"/>
</dbReference>
<keyword evidence="3" id="KW-1185">Reference proteome</keyword>
<organism evidence="2 3">
    <name type="scientific">Pontibacter chinhatensis</name>
    <dbReference type="NCBI Taxonomy" id="1436961"/>
    <lineage>
        <taxon>Bacteria</taxon>
        <taxon>Pseudomonadati</taxon>
        <taxon>Bacteroidota</taxon>
        <taxon>Cytophagia</taxon>
        <taxon>Cytophagales</taxon>
        <taxon>Hymenobacteraceae</taxon>
        <taxon>Pontibacter</taxon>
    </lineage>
</organism>
<name>A0A1I2N9T4_9BACT</name>
<accession>A0A1I2N9T4</accession>
<evidence type="ECO:0000259" key="1">
    <source>
        <dbReference type="Pfam" id="PF13460"/>
    </source>
</evidence>